<feature type="binding site" evidence="8">
    <location>
        <position position="72"/>
    </location>
    <ligand>
        <name>NAD(+)</name>
        <dbReference type="ChEBI" id="CHEBI:57540"/>
    </ligand>
</feature>
<evidence type="ECO:0000259" key="12">
    <source>
        <dbReference type="Pfam" id="PF02866"/>
    </source>
</evidence>
<evidence type="ECO:0000256" key="10">
    <source>
        <dbReference type="PIRSR" id="PIRSR000102-3"/>
    </source>
</evidence>
<keyword evidence="14" id="KW-1185">Reference proteome</keyword>
<feature type="binding site" evidence="8">
    <location>
        <position position="150"/>
    </location>
    <ligand>
        <name>NAD(+)</name>
        <dbReference type="ChEBI" id="CHEBI:57540"/>
    </ligand>
</feature>
<sequence>MITVSSNDAPSRIAFVGAGHVGATAAYAMMLRALFEEIVLIDSNVELASAEAEDLADANALARPARIWAGCYDDAASAQVAVITAGAASHGSESRLSLASRSAAIVRACATGLVDGGFTGVLIVASNPVDLMTVVAMRAAGFAPTRVIGTGTLLDTSRLKQALGDALHVAPGAIDGYVLGEHGDSEVAAFSTVRIGGQTIAQFAAGHPQPDLAALAVDVRDAGYRIITGKGYTSFGIATAIVRICEAIVRDERAVLPVSTWIDRRLGAADICLSLPCVIGSAGIERVLFPPLEPAEEAALLISANALTEALNALDR</sequence>
<reference evidence="13" key="1">
    <citation type="submission" date="2022-05" db="EMBL/GenBank/DDBJ databases">
        <title>Sphingomonas sp. strain MG17 Genome sequencing and assembly.</title>
        <authorList>
            <person name="Kim I."/>
        </authorList>
    </citation>
    <scope>NUCLEOTIDE SEQUENCE</scope>
    <source>
        <strain evidence="13">MG17</strain>
    </source>
</reference>
<dbReference type="InterPro" id="IPR015955">
    <property type="entry name" value="Lactate_DH/Glyco_Ohase_4_C"/>
</dbReference>
<evidence type="ECO:0000256" key="3">
    <source>
        <dbReference type="ARBA" id="ARBA00006054"/>
    </source>
</evidence>
<feature type="binding site" evidence="8">
    <location>
        <begin position="127"/>
        <end position="130"/>
    </location>
    <ligand>
        <name>substrate</name>
    </ligand>
</feature>
<dbReference type="PANTHER" id="PTHR43128">
    <property type="entry name" value="L-2-HYDROXYCARBOXYLATE DEHYDROGENASE (NAD(P)(+))"/>
    <property type="match status" value="1"/>
</dbReference>
<keyword evidence="5 8" id="KW-0560">Oxidoreductase</keyword>
<dbReference type="SUPFAM" id="SSF56327">
    <property type="entry name" value="LDH C-terminal domain-like"/>
    <property type="match status" value="1"/>
</dbReference>
<feature type="binding site" evidence="8">
    <location>
        <begin position="155"/>
        <end position="158"/>
    </location>
    <ligand>
        <name>substrate</name>
    </ligand>
</feature>
<comment type="caution">
    <text evidence="8">Lacks conserved residue(s) required for the propagation of feature annotation.</text>
</comment>
<dbReference type="InterPro" id="IPR018177">
    <property type="entry name" value="L-lactate_DH_AS"/>
</dbReference>
<comment type="subcellular location">
    <subcellularLocation>
        <location evidence="8">Cytoplasm</location>
    </subcellularLocation>
</comment>
<gene>
    <name evidence="8" type="primary">ldh</name>
    <name evidence="13" type="ORF">M9978_12185</name>
</gene>
<dbReference type="PROSITE" id="PS00064">
    <property type="entry name" value="L_LDH"/>
    <property type="match status" value="1"/>
</dbReference>
<evidence type="ECO:0000256" key="7">
    <source>
        <dbReference type="ARBA" id="ARBA00049258"/>
    </source>
</evidence>
<dbReference type="GO" id="GO:0006089">
    <property type="term" value="P:lactate metabolic process"/>
    <property type="evidence" value="ECO:0007669"/>
    <property type="project" value="TreeGrafter"/>
</dbReference>
<dbReference type="InterPro" id="IPR022383">
    <property type="entry name" value="Lactate/malate_DH_C"/>
</dbReference>
<feature type="binding site" evidence="10">
    <location>
        <begin position="17"/>
        <end position="22"/>
    </location>
    <ligand>
        <name>NAD(+)</name>
        <dbReference type="ChEBI" id="CHEBI:57540"/>
    </ligand>
</feature>
<comment type="pathway">
    <text evidence="2 8">Fermentation; pyruvate fermentation to lactate; (S)-lactate from pyruvate: step 1/1.</text>
</comment>
<feature type="binding site" evidence="8">
    <location>
        <begin position="86"/>
        <end position="87"/>
    </location>
    <ligand>
        <name>NAD(+)</name>
        <dbReference type="ChEBI" id="CHEBI:57540"/>
    </ligand>
</feature>
<feature type="binding site" evidence="8">
    <location>
        <begin position="125"/>
        <end position="127"/>
    </location>
    <ligand>
        <name>NAD(+)</name>
        <dbReference type="ChEBI" id="CHEBI:57540"/>
    </ligand>
</feature>
<dbReference type="Proteomes" id="UP001139451">
    <property type="component" value="Unassembled WGS sequence"/>
</dbReference>
<feature type="binding site" evidence="8">
    <location>
        <position position="21"/>
    </location>
    <ligand>
        <name>NAD(+)</name>
        <dbReference type="ChEBI" id="CHEBI:57540"/>
    </ligand>
</feature>
<dbReference type="InterPro" id="IPR001557">
    <property type="entry name" value="L-lactate/malate_DH"/>
</dbReference>
<dbReference type="Pfam" id="PF02866">
    <property type="entry name" value="Ldh_1_C"/>
    <property type="match status" value="1"/>
</dbReference>
<dbReference type="HAMAP" id="MF_00488">
    <property type="entry name" value="Lactate_dehydrog"/>
    <property type="match status" value="1"/>
</dbReference>
<dbReference type="RefSeq" id="WP_254293543.1">
    <property type="nucleotide sequence ID" value="NZ_JAMLDX010000008.1"/>
</dbReference>
<dbReference type="Pfam" id="PF00056">
    <property type="entry name" value="Ldh_1_N"/>
    <property type="match status" value="1"/>
</dbReference>
<feature type="domain" description="Lactate/malate dehydrogenase C-terminal" evidence="12">
    <location>
        <begin position="152"/>
        <end position="312"/>
    </location>
</feature>
<dbReference type="InterPro" id="IPR011304">
    <property type="entry name" value="L-lactate_DH"/>
</dbReference>
<feature type="active site" description="Proton acceptor" evidence="8 9">
    <location>
        <position position="182"/>
    </location>
</feature>
<dbReference type="PIRSF" id="PIRSF000102">
    <property type="entry name" value="Lac_mal_DH"/>
    <property type="match status" value="1"/>
</dbReference>
<dbReference type="EC" id="1.1.1.27" evidence="4 8"/>
<evidence type="ECO:0000313" key="13">
    <source>
        <dbReference type="EMBL" id="MCP3731188.1"/>
    </source>
</evidence>
<comment type="similarity">
    <text evidence="3 8">Belongs to the LDH/MDH superfamily. LDH family.</text>
</comment>
<evidence type="ECO:0000256" key="9">
    <source>
        <dbReference type="PIRSR" id="PIRSR000102-1"/>
    </source>
</evidence>
<dbReference type="EMBL" id="JAMLDX010000008">
    <property type="protein sequence ID" value="MCP3731188.1"/>
    <property type="molecule type" value="Genomic_DNA"/>
</dbReference>
<accession>A0A9X2KPZ3</accession>
<organism evidence="13 14">
    <name type="scientific">Sphingomonas tagetis</name>
    <dbReference type="NCBI Taxonomy" id="2949092"/>
    <lineage>
        <taxon>Bacteria</taxon>
        <taxon>Pseudomonadati</taxon>
        <taxon>Pseudomonadota</taxon>
        <taxon>Alphaproteobacteria</taxon>
        <taxon>Sphingomonadales</taxon>
        <taxon>Sphingomonadaceae</taxon>
        <taxon>Sphingomonas</taxon>
    </lineage>
</organism>
<dbReference type="SUPFAM" id="SSF51735">
    <property type="entry name" value="NAD(P)-binding Rossmann-fold domains"/>
    <property type="match status" value="1"/>
</dbReference>
<comment type="caution">
    <text evidence="13">The sequence shown here is derived from an EMBL/GenBank/DDBJ whole genome shotgun (WGS) entry which is preliminary data.</text>
</comment>
<protein>
    <recommendedName>
        <fullName evidence="4 8">L-lactate dehydrogenase</fullName>
        <shortName evidence="8">L-LDH</shortName>
        <ecNumber evidence="4 8">1.1.1.27</ecNumber>
    </recommendedName>
</protein>
<feature type="binding site" evidence="8">
    <location>
        <position position="233"/>
    </location>
    <ligand>
        <name>substrate</name>
    </ligand>
</feature>
<comment type="catalytic activity">
    <reaction evidence="7 8">
        <text>(S)-lactate + NAD(+) = pyruvate + NADH + H(+)</text>
        <dbReference type="Rhea" id="RHEA:23444"/>
        <dbReference type="ChEBI" id="CHEBI:15361"/>
        <dbReference type="ChEBI" id="CHEBI:15378"/>
        <dbReference type="ChEBI" id="CHEBI:16651"/>
        <dbReference type="ChEBI" id="CHEBI:57540"/>
        <dbReference type="ChEBI" id="CHEBI:57945"/>
        <dbReference type="EC" id="1.1.1.27"/>
    </reaction>
</comment>
<dbReference type="PRINTS" id="PR00086">
    <property type="entry name" value="LLDHDRGNASE"/>
</dbReference>
<evidence type="ECO:0000256" key="2">
    <source>
        <dbReference type="ARBA" id="ARBA00004843"/>
    </source>
</evidence>
<proteinExistence type="inferred from homology"/>
<evidence type="ECO:0000256" key="8">
    <source>
        <dbReference type="HAMAP-Rule" id="MF_00488"/>
    </source>
</evidence>
<dbReference type="InterPro" id="IPR001236">
    <property type="entry name" value="Lactate/malate_DH_N"/>
</dbReference>
<comment type="subunit">
    <text evidence="8">Homotetramer.</text>
</comment>
<evidence type="ECO:0000313" key="14">
    <source>
        <dbReference type="Proteomes" id="UP001139451"/>
    </source>
</evidence>
<feature type="binding site" evidence="8">
    <location>
        <position position="95"/>
    </location>
    <ligand>
        <name>substrate</name>
    </ligand>
</feature>
<feature type="modified residue" description="Phosphotyrosine" evidence="8">
    <location>
        <position position="224"/>
    </location>
</feature>
<evidence type="ECO:0000256" key="6">
    <source>
        <dbReference type="ARBA" id="ARBA00023027"/>
    </source>
</evidence>
<evidence type="ECO:0000256" key="5">
    <source>
        <dbReference type="ARBA" id="ARBA00023002"/>
    </source>
</evidence>
<comment type="function">
    <text evidence="1">Catalyzes the reversible oxidation of malate to oxaloacetate.</text>
</comment>
<dbReference type="GO" id="GO:0006096">
    <property type="term" value="P:glycolytic process"/>
    <property type="evidence" value="ECO:0007669"/>
    <property type="project" value="UniProtKB-UniRule"/>
</dbReference>
<dbReference type="GO" id="GO:0005737">
    <property type="term" value="C:cytoplasm"/>
    <property type="evidence" value="ECO:0007669"/>
    <property type="project" value="UniProtKB-SubCell"/>
</dbReference>
<keyword evidence="6 8" id="KW-0520">NAD</keyword>
<feature type="domain" description="Lactate/malate dehydrogenase N-terminal" evidence="11">
    <location>
        <begin position="12"/>
        <end position="149"/>
    </location>
</feature>
<evidence type="ECO:0000256" key="1">
    <source>
        <dbReference type="ARBA" id="ARBA00003966"/>
    </source>
</evidence>
<dbReference type="Gene3D" id="3.90.110.10">
    <property type="entry name" value="Lactate dehydrogenase/glycoside hydrolase, family 4, C-terminal"/>
    <property type="match status" value="1"/>
</dbReference>
<dbReference type="NCBIfam" id="TIGR01771">
    <property type="entry name" value="L-LDH-NAD"/>
    <property type="match status" value="1"/>
</dbReference>
<evidence type="ECO:0000259" key="11">
    <source>
        <dbReference type="Pfam" id="PF00056"/>
    </source>
</evidence>
<dbReference type="PANTHER" id="PTHR43128:SF16">
    <property type="entry name" value="L-LACTATE DEHYDROGENASE"/>
    <property type="match status" value="1"/>
</dbReference>
<name>A0A9X2KPZ3_9SPHN</name>
<keyword evidence="8" id="KW-0963">Cytoplasm</keyword>
<comment type="function">
    <text evidence="8">Catalyzes the conversion of lactate to pyruvate.</text>
</comment>
<keyword evidence="8" id="KW-0597">Phosphoprotein</keyword>
<feature type="binding site" evidence="8 10">
    <location>
        <position position="42"/>
    </location>
    <ligand>
        <name>NAD(+)</name>
        <dbReference type="ChEBI" id="CHEBI:57540"/>
    </ligand>
</feature>
<dbReference type="AlphaFoldDB" id="A0A9X2KPZ3"/>
<dbReference type="GO" id="GO:0004459">
    <property type="term" value="F:L-lactate dehydrogenase (NAD+) activity"/>
    <property type="evidence" value="ECO:0007669"/>
    <property type="project" value="UniProtKB-UniRule"/>
</dbReference>
<evidence type="ECO:0000256" key="4">
    <source>
        <dbReference type="ARBA" id="ARBA00012967"/>
    </source>
</evidence>
<dbReference type="InterPro" id="IPR036291">
    <property type="entry name" value="NAD(P)-bd_dom_sf"/>
</dbReference>
<dbReference type="Gene3D" id="3.40.50.720">
    <property type="entry name" value="NAD(P)-binding Rossmann-like Domain"/>
    <property type="match status" value="1"/>
</dbReference>